<dbReference type="EMBL" id="CDNC01000001">
    <property type="protein sequence ID" value="CEM60533.1"/>
    <property type="molecule type" value="Genomic_DNA"/>
</dbReference>
<protein>
    <submittedName>
        <fullName evidence="1">Uncharacterized protein</fullName>
    </submittedName>
</protein>
<name>A0A0B7GQ47_TREPH</name>
<dbReference type="Proteomes" id="UP000042527">
    <property type="component" value="Unassembled WGS sequence"/>
</dbReference>
<evidence type="ECO:0000313" key="1">
    <source>
        <dbReference type="EMBL" id="CEM60533.1"/>
    </source>
</evidence>
<keyword evidence="2" id="KW-1185">Reference proteome</keyword>
<proteinExistence type="predicted"/>
<sequence>MKFNLDGLPEELRQYIRDAIEMRADALRMVDKEIKHAMQEAINAIKKNIGRGVFTGVGKNLAEIIEEQKIIFAAELERIIQEGLTKAGYAGLSIGANILNHYQKGAD</sequence>
<gene>
    <name evidence="1" type="ORF">TPHV1_10201</name>
</gene>
<dbReference type="RefSeq" id="WP_044634245.1">
    <property type="nucleotide sequence ID" value="NZ_CDNC01000001.1"/>
</dbReference>
<dbReference type="AlphaFoldDB" id="A0A0B7GQ47"/>
<organism evidence="1 2">
    <name type="scientific">Treponema phagedenis</name>
    <dbReference type="NCBI Taxonomy" id="162"/>
    <lineage>
        <taxon>Bacteria</taxon>
        <taxon>Pseudomonadati</taxon>
        <taxon>Spirochaetota</taxon>
        <taxon>Spirochaetia</taxon>
        <taxon>Spirochaetales</taxon>
        <taxon>Treponemataceae</taxon>
        <taxon>Treponema</taxon>
    </lineage>
</organism>
<evidence type="ECO:0000313" key="2">
    <source>
        <dbReference type="Proteomes" id="UP000042527"/>
    </source>
</evidence>
<accession>A0A0B7GQ47</accession>
<reference evidence="2" key="1">
    <citation type="submission" date="2015-01" db="EMBL/GenBank/DDBJ databases">
        <authorList>
            <person name="Manzoor Shahid"/>
            <person name="Zubair Saima"/>
        </authorList>
    </citation>
    <scope>NUCLEOTIDE SEQUENCE [LARGE SCALE GENOMIC DNA]</scope>
    <source>
        <strain evidence="2">V1</strain>
    </source>
</reference>